<name>A0A346LU95_SUFV1</name>
<keyword evidence="2" id="KW-1185">Reference proteome</keyword>
<evidence type="ECO:0000313" key="2">
    <source>
        <dbReference type="Proteomes" id="UP000263690"/>
    </source>
</evidence>
<reference evidence="1" key="1">
    <citation type="journal article" date="2018" name="Nat. Commun.">
        <title>Structural conservation in a membrane-enveloped filamentous virus infecting a hyperthermophilic acidophile.</title>
        <authorList>
            <person name="Liu Y."/>
            <person name="Osinski T."/>
            <person name="Wang F."/>
            <person name="Krupovic M."/>
            <person name="Schouten S."/>
            <person name="Kasson P."/>
            <person name="Prangishvili D."/>
            <person name="Egelman E.H."/>
        </authorList>
    </citation>
    <scope>NUCLEOTIDE SEQUENCE [LARGE SCALE GENOMIC DNA]</scope>
    <source>
        <strain evidence="1">S48</strain>
    </source>
</reference>
<dbReference type="Proteomes" id="UP000263690">
    <property type="component" value="Segment"/>
</dbReference>
<gene>
    <name evidence="1" type="ORF">SFV1gp56</name>
</gene>
<proteinExistence type="predicted"/>
<organism evidence="1">
    <name type="scientific">Sulfolobus filamentous virus 1</name>
    <name type="common">SFV1</name>
    <name type="synonym">Sulfolobus virus SFV-1</name>
    <dbReference type="NCBI Taxonomy" id="2304198"/>
    <lineage>
        <taxon>Viruses</taxon>
        <taxon>Adnaviria</taxon>
        <taxon>Zilligvirae</taxon>
        <taxon>Taleaviricota</taxon>
        <taxon>Tokiviricetes</taxon>
        <taxon>Ligamenvirales</taxon>
        <taxon>Lipothrixviridae</taxon>
        <taxon>Alphalipothrixvirus</taxon>
        <taxon>Alphalipothrixvirus beppuense</taxon>
    </lineage>
</organism>
<sequence>MSRKITIIIPKKFMKVLGMKYTKSAYLPFMITFGVNLPEDEFVKTEIIERRIEYISTIDRAKKLIEEKTLGKPINTYHLDLGLRITQKNINTNEISFKNTTCDYTKVEKEEYTKILRTAYIEDAVTKAVPKINNKKAFAYGYTLLCYLEKDTELKFLNSYIEAIEFFRKLHTYYAYKRIMRYEPNDQKLKEMVNDMKKLLPQNEPQSKKEEIRKELEDLYIEL</sequence>
<accession>A0A346LU95</accession>
<dbReference type="EMBL" id="MH447526">
    <property type="protein sequence ID" value="AXQ00138.1"/>
    <property type="molecule type" value="Genomic_DNA"/>
</dbReference>
<organismHost>
    <name type="scientific">Saccharolobus shibatae</name>
    <dbReference type="NCBI Taxonomy" id="2286"/>
</organismHost>
<evidence type="ECO:0000313" key="1">
    <source>
        <dbReference type="EMBL" id="AXQ00138.1"/>
    </source>
</evidence>
<protein>
    <submittedName>
        <fullName evidence="1">Uncharacterized protein</fullName>
    </submittedName>
</protein>